<name>A0A090MA60_9HYPO</name>
<organism evidence="1">
    <name type="scientific">Fusarium acuminatum CS5907</name>
    <dbReference type="NCBI Taxonomy" id="1318461"/>
    <lineage>
        <taxon>Eukaryota</taxon>
        <taxon>Fungi</taxon>
        <taxon>Dikarya</taxon>
        <taxon>Ascomycota</taxon>
        <taxon>Pezizomycotina</taxon>
        <taxon>Sordariomycetes</taxon>
        <taxon>Hypocreomycetidae</taxon>
        <taxon>Hypocreales</taxon>
        <taxon>Nectriaceae</taxon>
        <taxon>Fusarium</taxon>
        <taxon>Fusarium tricinctum species complex</taxon>
    </lineage>
</organism>
<protein>
    <submittedName>
        <fullName evidence="1">WGS project CBMG000000000 data, contig CS5907-c003833</fullName>
    </submittedName>
</protein>
<proteinExistence type="predicted"/>
<reference evidence="1" key="1">
    <citation type="submission" date="2013-05" db="EMBL/GenBank/DDBJ databases">
        <title>Draft genome sequences of six wheat associated Fusarium spp. isolates.</title>
        <authorList>
            <person name="Moolhuijzen P.M."/>
            <person name="Manners J.M."/>
            <person name="Wilcox S."/>
            <person name="Bellgard M.I."/>
            <person name="Gardiner D.M."/>
        </authorList>
    </citation>
    <scope>NUCLEOTIDE SEQUENCE</scope>
    <source>
        <strain evidence="1">CS5907</strain>
    </source>
</reference>
<sequence length="72" mass="8210">MFSSRQHFYQVQFQILRTLALAPIGDHHCHLVSILGLTTQRSPANHVGNERPKYAELDISVLLLQNLTDSIR</sequence>
<gene>
    <name evidence="1" type="ORF">BN851_0151570</name>
</gene>
<dbReference type="EMBL" id="CBMG010003794">
    <property type="protein sequence ID" value="CEG04013.1"/>
    <property type="molecule type" value="Genomic_DNA"/>
</dbReference>
<accession>A0A090MA60</accession>
<comment type="caution">
    <text evidence="1">The sequence shown here is derived from an EMBL/GenBank/DDBJ whole genome shotgun (WGS) entry which is preliminary data.</text>
</comment>
<dbReference type="AlphaFoldDB" id="A0A090MA60"/>
<evidence type="ECO:0000313" key="1">
    <source>
        <dbReference type="EMBL" id="CEG04013.1"/>
    </source>
</evidence>